<gene>
    <name evidence="1" type="ORF">GCM10010992_20700</name>
</gene>
<sequence>MKLENDFGLSRLKDTLEFLHINTSKKFKFTDELLQLKKLKVLCLNACGPVDNLDFLKNFPNLIDFRFVDTNVLDGNLKPIIDHPTIRTVGFLNKKHYNFKDEKLKIELEKKFDSDYKTIIYKGQYLTYRYDFE</sequence>
<comment type="caution">
    <text evidence="1">The sequence shown here is derived from an EMBL/GenBank/DDBJ whole genome shotgun (WGS) entry which is preliminary data.</text>
</comment>
<proteinExistence type="predicted"/>
<keyword evidence="2" id="KW-1185">Reference proteome</keyword>
<dbReference type="Proteomes" id="UP000620064">
    <property type="component" value="Unassembled WGS sequence"/>
</dbReference>
<evidence type="ECO:0000313" key="1">
    <source>
        <dbReference type="EMBL" id="GGP05250.1"/>
    </source>
</evidence>
<reference evidence="2" key="1">
    <citation type="journal article" date="2019" name="Int. J. Syst. Evol. Microbiol.">
        <title>The Global Catalogue of Microorganisms (GCM) 10K type strain sequencing project: providing services to taxonomists for standard genome sequencing and annotation.</title>
        <authorList>
            <consortium name="The Broad Institute Genomics Platform"/>
            <consortium name="The Broad Institute Genome Sequencing Center for Infectious Disease"/>
            <person name="Wu L."/>
            <person name="Ma J."/>
        </authorList>
    </citation>
    <scope>NUCLEOTIDE SEQUENCE [LARGE SCALE GENOMIC DNA]</scope>
    <source>
        <strain evidence="2">CGMCC 1.7656</strain>
    </source>
</reference>
<name>A0ABQ2NJY0_9FLAO</name>
<protein>
    <submittedName>
        <fullName evidence="1">Uncharacterized protein</fullName>
    </submittedName>
</protein>
<dbReference type="EMBL" id="BMLV01000004">
    <property type="protein sequence ID" value="GGP05250.1"/>
    <property type="molecule type" value="Genomic_DNA"/>
</dbReference>
<evidence type="ECO:0000313" key="2">
    <source>
        <dbReference type="Proteomes" id="UP000620064"/>
    </source>
</evidence>
<organism evidence="1 2">
    <name type="scientific">Cloacibacterium rupense</name>
    <dbReference type="NCBI Taxonomy" id="517423"/>
    <lineage>
        <taxon>Bacteria</taxon>
        <taxon>Pseudomonadati</taxon>
        <taxon>Bacteroidota</taxon>
        <taxon>Flavobacteriia</taxon>
        <taxon>Flavobacteriales</taxon>
        <taxon>Weeksellaceae</taxon>
    </lineage>
</organism>
<accession>A0ABQ2NJY0</accession>